<comment type="caution">
    <text evidence="1">The sequence shown here is derived from an EMBL/GenBank/DDBJ whole genome shotgun (WGS) entry which is preliminary data.</text>
</comment>
<reference evidence="1 2" key="1">
    <citation type="submission" date="2022-02" db="EMBL/GenBank/DDBJ databases">
        <title>The genome sequence of Shewanella sp. 3B26.</title>
        <authorList>
            <person name="Du J."/>
        </authorList>
    </citation>
    <scope>NUCLEOTIDE SEQUENCE [LARGE SCALE GENOMIC DNA]</scope>
    <source>
        <strain evidence="1 2">3B26</strain>
    </source>
</reference>
<dbReference type="EMBL" id="JAKUDL010000005">
    <property type="protein sequence ID" value="MCH4295582.1"/>
    <property type="molecule type" value="Genomic_DNA"/>
</dbReference>
<dbReference type="AlphaFoldDB" id="A0AAJ1F1H2"/>
<gene>
    <name evidence="1" type="ORF">MJ923_14835</name>
</gene>
<evidence type="ECO:0000313" key="2">
    <source>
        <dbReference type="Proteomes" id="UP001297581"/>
    </source>
</evidence>
<proteinExistence type="predicted"/>
<organism evidence="1 2">
    <name type="scientific">Shewanella zhuhaiensis</name>
    <dbReference type="NCBI Taxonomy" id="2919576"/>
    <lineage>
        <taxon>Bacteria</taxon>
        <taxon>Pseudomonadati</taxon>
        <taxon>Pseudomonadota</taxon>
        <taxon>Gammaproteobacteria</taxon>
        <taxon>Alteromonadales</taxon>
        <taxon>Shewanellaceae</taxon>
        <taxon>Shewanella</taxon>
    </lineage>
</organism>
<dbReference type="Pfam" id="PF06074">
    <property type="entry name" value="Portal_Mu"/>
    <property type="match status" value="1"/>
</dbReference>
<dbReference type="RefSeq" id="WP_240591765.1">
    <property type="nucleotide sequence ID" value="NZ_JAKUDL010000005.1"/>
</dbReference>
<keyword evidence="2" id="KW-1185">Reference proteome</keyword>
<protein>
    <submittedName>
        <fullName evidence="1">DUF935 domain-containing protein</fullName>
    </submittedName>
</protein>
<evidence type="ECO:0000313" key="1">
    <source>
        <dbReference type="EMBL" id="MCH4295582.1"/>
    </source>
</evidence>
<name>A0AAJ1F1H2_9GAMM</name>
<accession>A0AAJ1F1H2</accession>
<sequence length="542" mass="60387">MQERTSKIVDSQGRPFKTKDAQAYQTDDVRLASLHRTFSEHPSSGLTLARAAEILIAAEQGDIIAQCELAEDMEEKDGHLYAELDKRKRALMGVDWQIQPPRNPSQQERDDADYLSELLSEGNYMAKLIKDMADGIHKGFAMLELSWHRELGEWFVEAPEYRDPSWFMPHPERRNELRLRDATAEGAELWPFGWISHRHPAKSGYLSRSGLVRQLVWPFIFKNYSIRDLAEFLEIYGLPLRIGQYPAGASADEKSALLQAVMSIGHNAGGIMPKGMVMDFHSAASGQADPFELMFSWAEKTMSKVILGGTLTSQADGKSSTNALGNVHNEVREELRDSDLMLIAETLSRDLVMPLYALNCKGFQSPRRYPRLVFDTTEAEDFKQLAYPLRAFVSMGMQIPQQWLHDKTRIPKPVDGEAVLTMPKEPDAEPAVALAALAATSTDKPLAQDSLSEAALNEEPFTQDSLAQMTERLSRDAGALMASLMEPVADAVLNASSLEELRDSITELELDDSALRSQLQKAIAAAYLLGQIEVEDDAEEAS</sequence>
<dbReference type="InterPro" id="IPR009279">
    <property type="entry name" value="Portal_Mu"/>
</dbReference>
<dbReference type="Proteomes" id="UP001297581">
    <property type="component" value="Unassembled WGS sequence"/>
</dbReference>